<dbReference type="PANTHER" id="PTHR30143:SF0">
    <property type="entry name" value="2-KETO-4-PENTENOATE HYDRATASE"/>
    <property type="match status" value="1"/>
</dbReference>
<evidence type="ECO:0000313" key="1">
    <source>
        <dbReference type="EMBL" id="SVC73724.1"/>
    </source>
</evidence>
<reference evidence="1" key="1">
    <citation type="submission" date="2018-05" db="EMBL/GenBank/DDBJ databases">
        <authorList>
            <person name="Lanie J.A."/>
            <person name="Ng W.-L."/>
            <person name="Kazmierczak K.M."/>
            <person name="Andrzejewski T.M."/>
            <person name="Davidsen T.M."/>
            <person name="Wayne K.J."/>
            <person name="Tettelin H."/>
            <person name="Glass J.I."/>
            <person name="Rusch D."/>
            <person name="Podicherti R."/>
            <person name="Tsui H.-C.T."/>
            <person name="Winkler M.E."/>
        </authorList>
    </citation>
    <scope>NUCLEOTIDE SEQUENCE</scope>
</reference>
<dbReference type="InterPro" id="IPR050772">
    <property type="entry name" value="Hydratase-Decarb/MhpD_sf"/>
</dbReference>
<dbReference type="EMBL" id="UINC01107959">
    <property type="protein sequence ID" value="SVC73724.1"/>
    <property type="molecule type" value="Genomic_DNA"/>
</dbReference>
<name>A0A382PK21_9ZZZZ</name>
<dbReference type="AlphaFoldDB" id="A0A382PK21"/>
<dbReference type="GO" id="GO:0005737">
    <property type="term" value="C:cytoplasm"/>
    <property type="evidence" value="ECO:0007669"/>
    <property type="project" value="TreeGrafter"/>
</dbReference>
<dbReference type="SUPFAM" id="SSF56529">
    <property type="entry name" value="FAH"/>
    <property type="match status" value="1"/>
</dbReference>
<organism evidence="1">
    <name type="scientific">marine metagenome</name>
    <dbReference type="NCBI Taxonomy" id="408172"/>
    <lineage>
        <taxon>unclassified sequences</taxon>
        <taxon>metagenomes</taxon>
        <taxon>ecological metagenomes</taxon>
    </lineage>
</organism>
<protein>
    <submittedName>
        <fullName evidence="1">Uncharacterized protein</fullName>
    </submittedName>
</protein>
<proteinExistence type="predicted"/>
<dbReference type="GO" id="GO:0008684">
    <property type="term" value="F:2-oxopent-4-enoate hydratase activity"/>
    <property type="evidence" value="ECO:0007669"/>
    <property type="project" value="TreeGrafter"/>
</dbReference>
<dbReference type="PANTHER" id="PTHR30143">
    <property type="entry name" value="ACID HYDRATASE"/>
    <property type="match status" value="1"/>
</dbReference>
<dbReference type="InterPro" id="IPR036663">
    <property type="entry name" value="Fumarylacetoacetase_C_sf"/>
</dbReference>
<accession>A0A382PK21</accession>
<sequence>MAIDPIGGAARHLFRAAKNGDQGALLPETITPKDVHAAYRVQDALQTLWVDAGAGEVAGWKVALTSKVMQELVGVSQPCEGAIFANRIHHDPAMVAHDEFVNIGVESEIA</sequence>
<dbReference type="Gene3D" id="3.90.850.10">
    <property type="entry name" value="Fumarylacetoacetase-like, C-terminal domain"/>
    <property type="match status" value="1"/>
</dbReference>
<gene>
    <name evidence="1" type="ORF">METZ01_LOCUS326578</name>
</gene>
<feature type="non-terminal residue" evidence="1">
    <location>
        <position position="110"/>
    </location>
</feature>